<evidence type="ECO:0000313" key="5">
    <source>
        <dbReference type="Proteomes" id="UP000603317"/>
    </source>
</evidence>
<gene>
    <name evidence="4" type="ORF">GCM10010923_16360</name>
</gene>
<name>A0ABQ1FCP6_9SPHN</name>
<proteinExistence type="inferred from homology"/>
<evidence type="ECO:0000256" key="1">
    <source>
        <dbReference type="ARBA" id="ARBA00009481"/>
    </source>
</evidence>
<reference evidence="5" key="1">
    <citation type="journal article" date="2019" name="Int. J. Syst. Evol. Microbiol.">
        <title>The Global Catalogue of Microorganisms (GCM) 10K type strain sequencing project: providing services to taxonomists for standard genome sequencing and annotation.</title>
        <authorList>
            <consortium name="The Broad Institute Genomics Platform"/>
            <consortium name="The Broad Institute Genome Sequencing Center for Infectious Disease"/>
            <person name="Wu L."/>
            <person name="Ma J."/>
        </authorList>
    </citation>
    <scope>NUCLEOTIDE SEQUENCE [LARGE SCALE GENOMIC DNA]</scope>
    <source>
        <strain evidence="5">CGMCC 1.15297</strain>
    </source>
</reference>
<keyword evidence="2" id="KW-0328">Glycosyltransferase</keyword>
<dbReference type="Pfam" id="PF13692">
    <property type="entry name" value="Glyco_trans_1_4"/>
    <property type="match status" value="1"/>
</dbReference>
<keyword evidence="5" id="KW-1185">Reference proteome</keyword>
<comment type="similarity">
    <text evidence="1">Belongs to the glycosyltransferase group 1 family. Glycosyltransferase 4 subfamily.</text>
</comment>
<dbReference type="PANTHER" id="PTHR12526">
    <property type="entry name" value="GLYCOSYLTRANSFERASE"/>
    <property type="match status" value="1"/>
</dbReference>
<dbReference type="PANTHER" id="PTHR12526:SF640">
    <property type="entry name" value="COLANIC ACID BIOSYNTHESIS GLYCOSYLTRANSFERASE WCAL-RELATED"/>
    <property type="match status" value="1"/>
</dbReference>
<comment type="caution">
    <text evidence="4">The sequence shown here is derived from an EMBL/GenBank/DDBJ whole genome shotgun (WGS) entry which is preliminary data.</text>
</comment>
<evidence type="ECO:0000256" key="3">
    <source>
        <dbReference type="ARBA" id="ARBA00022679"/>
    </source>
</evidence>
<dbReference type="SUPFAM" id="SSF53756">
    <property type="entry name" value="UDP-Glycosyltransferase/glycogen phosphorylase"/>
    <property type="match status" value="1"/>
</dbReference>
<organism evidence="4 5">
    <name type="scientific">Blastomonas marina</name>
    <dbReference type="NCBI Taxonomy" id="1867408"/>
    <lineage>
        <taxon>Bacteria</taxon>
        <taxon>Pseudomonadati</taxon>
        <taxon>Pseudomonadota</taxon>
        <taxon>Alphaproteobacteria</taxon>
        <taxon>Sphingomonadales</taxon>
        <taxon>Sphingomonadaceae</taxon>
        <taxon>Blastomonas</taxon>
    </lineage>
</organism>
<evidence type="ECO:0000313" key="4">
    <source>
        <dbReference type="EMBL" id="GGA07096.1"/>
    </source>
</evidence>
<dbReference type="CDD" id="cd03801">
    <property type="entry name" value="GT4_PimA-like"/>
    <property type="match status" value="1"/>
</dbReference>
<sequence length="395" mass="43356">MASRSPRRIAFVSCNETPWGGSEELWARAALALVGKGITVRVAKPRIDPSAPAIKALREAGVKLVDLARIWPLPDRIRDLAAWFARPALIGWQLLRLTLFLWRFRPGLIVLSQGGSWDGFYMHFVLKRFSIPYALICQKASDHYWPPDHLRPTVCDFIEGASHVFFVSEHNRRLLEQQVGAALASASVVRNPYLVDREAPLPWPGETGTTRLACVGRLFPMEKGQDILLRVLADPKWRERDVEVSFFGAGPCRDGLQGMAGHLGCDKAHFRGHVADVREIWASHHALVLPSRAEGLPLVLVEAMMAGRVAIVSTAGGSAEVVEDGRTAFLMQGFDEAGLDAAMERAWTVRDRWRGIGEAAAAAIRDSVPPDPAAELAATLRSLADTQAVSRTGAR</sequence>
<dbReference type="RefSeq" id="WP_188642227.1">
    <property type="nucleotide sequence ID" value="NZ_BMID01000001.1"/>
</dbReference>
<evidence type="ECO:0000256" key="2">
    <source>
        <dbReference type="ARBA" id="ARBA00022676"/>
    </source>
</evidence>
<dbReference type="EMBL" id="BMID01000001">
    <property type="protein sequence ID" value="GGA07096.1"/>
    <property type="molecule type" value="Genomic_DNA"/>
</dbReference>
<accession>A0ABQ1FCP6</accession>
<keyword evidence="3" id="KW-0808">Transferase</keyword>
<protein>
    <submittedName>
        <fullName evidence="4">Uncharacterized protein</fullName>
    </submittedName>
</protein>
<dbReference type="Gene3D" id="3.40.50.2000">
    <property type="entry name" value="Glycogen Phosphorylase B"/>
    <property type="match status" value="2"/>
</dbReference>
<dbReference type="Proteomes" id="UP000603317">
    <property type="component" value="Unassembled WGS sequence"/>
</dbReference>